<feature type="region of interest" description="Disordered" evidence="1">
    <location>
        <begin position="1"/>
        <end position="86"/>
    </location>
</feature>
<organism evidence="2 3">
    <name type="scientific">Ceriporiopsis subvermispora (strain B)</name>
    <name type="common">White-rot fungus</name>
    <name type="synonym">Gelatoporia subvermispora</name>
    <dbReference type="NCBI Taxonomy" id="914234"/>
    <lineage>
        <taxon>Eukaryota</taxon>
        <taxon>Fungi</taxon>
        <taxon>Dikarya</taxon>
        <taxon>Basidiomycota</taxon>
        <taxon>Agaricomycotina</taxon>
        <taxon>Agaricomycetes</taxon>
        <taxon>Polyporales</taxon>
        <taxon>Gelatoporiaceae</taxon>
        <taxon>Gelatoporia</taxon>
    </lineage>
</organism>
<dbReference type="Proteomes" id="UP000016930">
    <property type="component" value="Unassembled WGS sequence"/>
</dbReference>
<feature type="compositionally biased region" description="Low complexity" evidence="1">
    <location>
        <begin position="59"/>
        <end position="70"/>
    </location>
</feature>
<name>M2Q566_CERS8</name>
<gene>
    <name evidence="2" type="ORF">CERSUDRAFT_99906</name>
</gene>
<dbReference type="HOGENOM" id="CLU_2497681_0_0_1"/>
<feature type="compositionally biased region" description="Polar residues" evidence="1">
    <location>
        <begin position="1"/>
        <end position="13"/>
    </location>
</feature>
<evidence type="ECO:0000256" key="1">
    <source>
        <dbReference type="SAM" id="MobiDB-lite"/>
    </source>
</evidence>
<dbReference type="EMBL" id="KB445814">
    <property type="protein sequence ID" value="EMD31923.1"/>
    <property type="molecule type" value="Genomic_DNA"/>
</dbReference>
<evidence type="ECO:0000313" key="2">
    <source>
        <dbReference type="EMBL" id="EMD31923.1"/>
    </source>
</evidence>
<evidence type="ECO:0000313" key="3">
    <source>
        <dbReference type="Proteomes" id="UP000016930"/>
    </source>
</evidence>
<proteinExistence type="predicted"/>
<keyword evidence="3" id="KW-1185">Reference proteome</keyword>
<protein>
    <submittedName>
        <fullName evidence="2">Uncharacterized protein</fullName>
    </submittedName>
</protein>
<reference evidence="2 3" key="1">
    <citation type="journal article" date="2012" name="Proc. Natl. Acad. Sci. U.S.A.">
        <title>Comparative genomics of Ceriporiopsis subvermispora and Phanerochaete chrysosporium provide insight into selective ligninolysis.</title>
        <authorList>
            <person name="Fernandez-Fueyo E."/>
            <person name="Ruiz-Duenas F.J."/>
            <person name="Ferreira P."/>
            <person name="Floudas D."/>
            <person name="Hibbett D.S."/>
            <person name="Canessa P."/>
            <person name="Larrondo L.F."/>
            <person name="James T.Y."/>
            <person name="Seelenfreund D."/>
            <person name="Lobos S."/>
            <person name="Polanco R."/>
            <person name="Tello M."/>
            <person name="Honda Y."/>
            <person name="Watanabe T."/>
            <person name="Watanabe T."/>
            <person name="Ryu J.S."/>
            <person name="Kubicek C.P."/>
            <person name="Schmoll M."/>
            <person name="Gaskell J."/>
            <person name="Hammel K.E."/>
            <person name="St John F.J."/>
            <person name="Vanden Wymelenberg A."/>
            <person name="Sabat G."/>
            <person name="Splinter BonDurant S."/>
            <person name="Syed K."/>
            <person name="Yadav J.S."/>
            <person name="Doddapaneni H."/>
            <person name="Subramanian V."/>
            <person name="Lavin J.L."/>
            <person name="Oguiza J.A."/>
            <person name="Perez G."/>
            <person name="Pisabarro A.G."/>
            <person name="Ramirez L."/>
            <person name="Santoyo F."/>
            <person name="Master E."/>
            <person name="Coutinho P.M."/>
            <person name="Henrissat B."/>
            <person name="Lombard V."/>
            <person name="Magnuson J.K."/>
            <person name="Kuees U."/>
            <person name="Hori C."/>
            <person name="Igarashi K."/>
            <person name="Samejima M."/>
            <person name="Held B.W."/>
            <person name="Barry K.W."/>
            <person name="LaButti K.M."/>
            <person name="Lapidus A."/>
            <person name="Lindquist E.A."/>
            <person name="Lucas S.M."/>
            <person name="Riley R."/>
            <person name="Salamov A.A."/>
            <person name="Hoffmeister D."/>
            <person name="Schwenk D."/>
            <person name="Hadar Y."/>
            <person name="Yarden O."/>
            <person name="de Vries R.P."/>
            <person name="Wiebenga A."/>
            <person name="Stenlid J."/>
            <person name="Eastwood D."/>
            <person name="Grigoriev I.V."/>
            <person name="Berka R.M."/>
            <person name="Blanchette R.A."/>
            <person name="Kersten P."/>
            <person name="Martinez A.T."/>
            <person name="Vicuna R."/>
            <person name="Cullen D."/>
        </authorList>
    </citation>
    <scope>NUCLEOTIDE SEQUENCE [LARGE SCALE GENOMIC DNA]</scope>
    <source>
        <strain evidence="2 3">B</strain>
    </source>
</reference>
<dbReference type="AlphaFoldDB" id="M2Q566"/>
<sequence>MTAPESGTASTSSSEKKTREPLGVGSGGWRAKGRGNIFAGSGRRVTYPSGQNQPRNPLPTQSATPSSQAAPAPPPPPNHSAPAVYG</sequence>
<accession>M2Q566</accession>